<sequence length="147" mass="16413">MSALLFYTERIMSRPAIIINELDAERLDRLLEQPQYAKSPVAEALNAELDRAEMCSPEKMPADVVSMNSRVKFRDLSTQEEHVRTLVYPANLTDSDNQLSVMAPVGAALLGLRVGDSINWVMPNGSQTNLEVLELQYQPEAAGDLHR</sequence>
<dbReference type="NCBIfam" id="NF004396">
    <property type="entry name" value="PRK05753.1"/>
    <property type="match status" value="1"/>
</dbReference>
<dbReference type="Gene3D" id="3.10.50.30">
    <property type="entry name" value="Transcription elongation factor, GreA/GreB, C-terminal domain"/>
    <property type="match status" value="1"/>
</dbReference>
<evidence type="ECO:0000313" key="4">
    <source>
        <dbReference type="EMBL" id="EPF18396.1"/>
    </source>
</evidence>
<dbReference type="PANTHER" id="PTHR30437:SF5">
    <property type="entry name" value="REGULATOR OF NUCLEOSIDE DIPHOSPHATE KINASE"/>
    <property type="match status" value="1"/>
</dbReference>
<evidence type="ECO:0000259" key="2">
    <source>
        <dbReference type="Pfam" id="PF01272"/>
    </source>
</evidence>
<dbReference type="Proteomes" id="UP000014585">
    <property type="component" value="Unassembled WGS sequence"/>
</dbReference>
<dbReference type="SUPFAM" id="SSF54534">
    <property type="entry name" value="FKBP-like"/>
    <property type="match status" value="1"/>
</dbReference>
<comment type="caution">
    <text evidence="4">The sequence shown here is derived from an EMBL/GenBank/DDBJ whole genome shotgun (WGS) entry which is preliminary data.</text>
</comment>
<proteinExistence type="inferred from homology"/>
<evidence type="ECO:0000313" key="5">
    <source>
        <dbReference type="Proteomes" id="UP000014585"/>
    </source>
</evidence>
<dbReference type="HOGENOM" id="CLU_120358_1_1_6"/>
<dbReference type="FunFam" id="1.10.286.20:FF:000002">
    <property type="entry name" value="Regulator of nucleoside diphosphate kinase"/>
    <property type="match status" value="1"/>
</dbReference>
<comment type="subunit">
    <text evidence="1">Interacts with the RNA polymerase.</text>
</comment>
<dbReference type="GO" id="GO:0003677">
    <property type="term" value="F:DNA binding"/>
    <property type="evidence" value="ECO:0007669"/>
    <property type="project" value="InterPro"/>
</dbReference>
<dbReference type="Pfam" id="PF14760">
    <property type="entry name" value="Rnk_N"/>
    <property type="match status" value="1"/>
</dbReference>
<evidence type="ECO:0000256" key="1">
    <source>
        <dbReference type="HAMAP-Rule" id="MF_00954"/>
    </source>
</evidence>
<name>S3J0V5_9ENTR</name>
<comment type="function">
    <text evidence="1">May act as an anti-Gre factor.</text>
</comment>
<dbReference type="PATRIC" id="fig|566551.4.peg.909"/>
<dbReference type="GO" id="GO:0070063">
    <property type="term" value="F:RNA polymerase binding"/>
    <property type="evidence" value="ECO:0007669"/>
    <property type="project" value="InterPro"/>
</dbReference>
<dbReference type="Pfam" id="PF01272">
    <property type="entry name" value="GreA_GreB"/>
    <property type="match status" value="1"/>
</dbReference>
<reference evidence="4 5" key="1">
    <citation type="submission" date="2013-04" db="EMBL/GenBank/DDBJ databases">
        <authorList>
            <person name="Weinstock G."/>
            <person name="Sodergren E."/>
            <person name="Lobos E.A."/>
            <person name="Fulton L."/>
            <person name="Fulton R."/>
            <person name="Courtney L."/>
            <person name="Fronick C."/>
            <person name="O'Laughlin M."/>
            <person name="Godfrey J."/>
            <person name="Wilson R.M."/>
            <person name="Miner T."/>
            <person name="Farmer C."/>
            <person name="Delehaunty K."/>
            <person name="Cordes M."/>
            <person name="Minx P."/>
            <person name="Tomlinson C."/>
            <person name="Chen J."/>
            <person name="Wollam A."/>
            <person name="Pepin K.H."/>
            <person name="Palsikar V.B."/>
            <person name="Zhang X."/>
            <person name="Suruliraj S."/>
            <person name="Perna N.T."/>
            <person name="Plunkett G."/>
            <person name="Warren W."/>
            <person name="Mitreva M."/>
            <person name="Mardis E.R."/>
            <person name="Wilson R.K."/>
        </authorList>
    </citation>
    <scope>NUCLEOTIDE SEQUENCE [LARGE SCALE GENOMIC DNA]</scope>
    <source>
        <strain evidence="4 5">DSM 4568</strain>
    </source>
</reference>
<dbReference type="GO" id="GO:0032784">
    <property type="term" value="P:regulation of DNA-templated transcription elongation"/>
    <property type="evidence" value="ECO:0007669"/>
    <property type="project" value="InterPro"/>
</dbReference>
<protein>
    <recommendedName>
        <fullName evidence="1">Regulator of nucleoside diphosphate kinase</fullName>
    </recommendedName>
</protein>
<dbReference type="STRING" id="566551.HMPREF0201_00990"/>
<evidence type="ECO:0000259" key="3">
    <source>
        <dbReference type="Pfam" id="PF14760"/>
    </source>
</evidence>
<dbReference type="InterPro" id="IPR001437">
    <property type="entry name" value="Tscrpt_elong_fac_GreA/B_C"/>
</dbReference>
<organism evidence="4 5">
    <name type="scientific">Cedecea davisae DSM 4568</name>
    <dbReference type="NCBI Taxonomy" id="566551"/>
    <lineage>
        <taxon>Bacteria</taxon>
        <taxon>Pseudomonadati</taxon>
        <taxon>Pseudomonadota</taxon>
        <taxon>Gammaproteobacteria</taxon>
        <taxon>Enterobacterales</taxon>
        <taxon>Enterobacteriaceae</taxon>
        <taxon>Cedecea</taxon>
    </lineage>
</organism>
<dbReference type="Gene3D" id="1.10.286.20">
    <property type="match status" value="1"/>
</dbReference>
<dbReference type="GO" id="GO:0016301">
    <property type="term" value="F:kinase activity"/>
    <property type="evidence" value="ECO:0007669"/>
    <property type="project" value="UniProtKB-KW"/>
</dbReference>
<feature type="domain" description="Regulator of nucleoside diphosphate kinase N-terminal" evidence="3">
    <location>
        <begin position="15"/>
        <end position="53"/>
    </location>
</feature>
<feature type="domain" description="Transcription elongation factor GreA/GreB C-terminal" evidence="2">
    <location>
        <begin position="61"/>
        <end position="137"/>
    </location>
</feature>
<dbReference type="FunFam" id="3.10.50.30:FF:000002">
    <property type="entry name" value="Regulator of nucleoside diphosphate kinase"/>
    <property type="match status" value="1"/>
</dbReference>
<dbReference type="HAMAP" id="MF_00954">
    <property type="entry name" value="Rnk"/>
    <property type="match status" value="1"/>
</dbReference>
<accession>S3J0V5</accession>
<dbReference type="EMBL" id="ATDT01000006">
    <property type="protein sequence ID" value="EPF18396.1"/>
    <property type="molecule type" value="Genomic_DNA"/>
</dbReference>
<dbReference type="InterPro" id="IPR023459">
    <property type="entry name" value="Tscrpt_elong_fac_GreA/B_fam"/>
</dbReference>
<gene>
    <name evidence="1" type="primary">rnk</name>
    <name evidence="4" type="ORF">HMPREF0201_00990</name>
</gene>
<keyword evidence="4" id="KW-0808">Transferase</keyword>
<comment type="similarity">
    <text evidence="1">Belongs to the Rnk family.</text>
</comment>
<dbReference type="InterPro" id="IPR036953">
    <property type="entry name" value="GreA/GreB_C_sf"/>
</dbReference>
<dbReference type="InterPro" id="IPR028625">
    <property type="entry name" value="Rnk"/>
</dbReference>
<dbReference type="InterPro" id="IPR029462">
    <property type="entry name" value="Rnk_N"/>
</dbReference>
<dbReference type="GO" id="GO:0006354">
    <property type="term" value="P:DNA-templated transcription elongation"/>
    <property type="evidence" value="ECO:0007669"/>
    <property type="project" value="TreeGrafter"/>
</dbReference>
<dbReference type="AlphaFoldDB" id="S3J0V5"/>
<dbReference type="PANTHER" id="PTHR30437">
    <property type="entry name" value="TRANSCRIPTION ELONGATION FACTOR GREA"/>
    <property type="match status" value="1"/>
</dbReference>
<keyword evidence="4" id="KW-0418">Kinase</keyword>